<protein>
    <submittedName>
        <fullName evidence="1">Uncharacterized protein</fullName>
    </submittedName>
</protein>
<dbReference type="Proteomes" id="UP000067203">
    <property type="component" value="Chromosome"/>
</dbReference>
<accession>A0AAC9EZS8</accession>
<dbReference type="EMBL" id="CP012920">
    <property type="protein sequence ID" value="ALJ31278.1"/>
    <property type="molecule type" value="Genomic_DNA"/>
</dbReference>
<reference evidence="1 2" key="2">
    <citation type="journal article" date="2016" name="PeerJ">
        <title>Genome sequencing and analysis of the first complete genome of Lactobacillus kunkeei strain MP2, an Apis mellifera gut isolate.</title>
        <authorList>
            <person name="Asenjo F."/>
            <person name="Olmos A."/>
            <person name="Henriquez-Piskulich P."/>
            <person name="Polanco V."/>
            <person name="Aldea P."/>
            <person name="Ugalde J.A."/>
            <person name="Trombert A.N."/>
        </authorList>
    </citation>
    <scope>NUCLEOTIDE SEQUENCE [LARGE SCALE GENOMIC DNA]</scope>
    <source>
        <strain evidence="1 2">MP2</strain>
    </source>
</reference>
<proteinExistence type="predicted"/>
<organism evidence="1 2">
    <name type="scientific">Apilactobacillus kunkeei</name>
    <dbReference type="NCBI Taxonomy" id="148814"/>
    <lineage>
        <taxon>Bacteria</taxon>
        <taxon>Bacillati</taxon>
        <taxon>Bacillota</taxon>
        <taxon>Bacilli</taxon>
        <taxon>Lactobacillales</taxon>
        <taxon>Lactobacillaceae</taxon>
        <taxon>Apilactobacillus</taxon>
    </lineage>
</organism>
<reference evidence="2" key="1">
    <citation type="submission" date="2015-10" db="EMBL/GenBank/DDBJ databases">
        <title>Bioinformatic analysis of the first complete genome sequence of Lactobacillus kunkeei strain MP2, an Apis mellifera gut isolate.</title>
        <authorList>
            <person name="Asenjo F."/>
            <person name="Olmos A."/>
            <person name="Henriquez-Piskulich P."/>
            <person name="Aldea P."/>
            <person name="Ugalde J.A."/>
            <person name="Trombert A.N."/>
        </authorList>
    </citation>
    <scope>NUCLEOTIDE SEQUENCE [LARGE SCALE GENOMIC DNA]</scope>
    <source>
        <strain evidence="2">MP2</strain>
    </source>
</reference>
<evidence type="ECO:0000313" key="1">
    <source>
        <dbReference type="EMBL" id="ALJ31278.1"/>
    </source>
</evidence>
<sequence length="229" mass="26752">MQRIQSLIDGIDPWYPTSIDSYRSSFKFNCDLPNGYNLRDLKSNLSYNFQYLEYILVQLDELKLSTVIEKNLYKNFVITGMSIVELSFYIILLNQDKIDRKENIEVETFKSSGKKKDGLTVWSETNIYTKIDDSNELDLSVPTLDTMIKKIKKCDIKGLTSDDLPVLKNLRKLRNHVHLQVGENVETDYNSFDIESLELMKRILYHLFGSEESIMSSKPELFEYLNSKK</sequence>
<dbReference type="RefSeq" id="WP_034532311.1">
    <property type="nucleotide sequence ID" value="NZ_CP012920.1"/>
</dbReference>
<name>A0AAC9EZS8_9LACO</name>
<dbReference type="AlphaFoldDB" id="A0AAC9EZS8"/>
<evidence type="ECO:0000313" key="2">
    <source>
        <dbReference type="Proteomes" id="UP000067203"/>
    </source>
</evidence>
<dbReference type="KEGG" id="lku:APS55_03095"/>
<gene>
    <name evidence="1" type="ORF">APS55_03095</name>
</gene>